<comment type="caution">
    <text evidence="2">The sequence shown here is derived from an EMBL/GenBank/DDBJ whole genome shotgun (WGS) entry which is preliminary data.</text>
</comment>
<name>A0A7C9JAU1_9ACTN</name>
<proteinExistence type="predicted"/>
<dbReference type="EMBL" id="WXEW01000008">
    <property type="protein sequence ID" value="NAS25108.1"/>
    <property type="molecule type" value="Genomic_DNA"/>
</dbReference>
<accession>A0A7C9JAU1</accession>
<protein>
    <submittedName>
        <fullName evidence="2">Uncharacterized protein</fullName>
    </submittedName>
</protein>
<keyword evidence="3" id="KW-1185">Reference proteome</keyword>
<dbReference type="RefSeq" id="WP_161482239.1">
    <property type="nucleotide sequence ID" value="NZ_WXEW01000008.1"/>
</dbReference>
<gene>
    <name evidence="2" type="ORF">GT755_25925</name>
</gene>
<evidence type="ECO:0000256" key="1">
    <source>
        <dbReference type="SAM" id="MobiDB-lite"/>
    </source>
</evidence>
<feature type="region of interest" description="Disordered" evidence="1">
    <location>
        <begin position="28"/>
        <end position="71"/>
    </location>
</feature>
<sequence length="88" mass="9133">MLPTAILTIAPSSRRTPVLAVVHARKAGVPATTPPNGGYVRATPATDRRGDSADAHQAAAEAGPETVPERDAAAPATFAPHRCRRFPV</sequence>
<evidence type="ECO:0000313" key="2">
    <source>
        <dbReference type="EMBL" id="NAS25108.1"/>
    </source>
</evidence>
<organism evidence="2 3">
    <name type="scientific">Herbidospora solisilvae</name>
    <dbReference type="NCBI Taxonomy" id="2696284"/>
    <lineage>
        <taxon>Bacteria</taxon>
        <taxon>Bacillati</taxon>
        <taxon>Actinomycetota</taxon>
        <taxon>Actinomycetes</taxon>
        <taxon>Streptosporangiales</taxon>
        <taxon>Streptosporangiaceae</taxon>
        <taxon>Herbidospora</taxon>
    </lineage>
</organism>
<reference evidence="2 3" key="1">
    <citation type="submission" date="2020-01" db="EMBL/GenBank/DDBJ databases">
        <title>Herbidospora sp. NEAU-GS84 nov., a novel actinomycete isolated from soil.</title>
        <authorList>
            <person name="Han L."/>
        </authorList>
    </citation>
    <scope>NUCLEOTIDE SEQUENCE [LARGE SCALE GENOMIC DNA]</scope>
    <source>
        <strain evidence="2 3">NEAU-GS84</strain>
    </source>
</reference>
<dbReference type="AlphaFoldDB" id="A0A7C9JAU1"/>
<dbReference type="Proteomes" id="UP000479526">
    <property type="component" value="Unassembled WGS sequence"/>
</dbReference>
<evidence type="ECO:0000313" key="3">
    <source>
        <dbReference type="Proteomes" id="UP000479526"/>
    </source>
</evidence>